<dbReference type="Proteomes" id="UP001056778">
    <property type="component" value="Chromosome 1"/>
</dbReference>
<sequence>MNLNEFLNSNWGLIDIGAYLHGAEVNGLNIKERRNKKGLELFQHFEIIPRWDNLPNCPRCNGQLRKYVDRSRTVGWGLRCAANHRFQPTKNTFLERVQLKTFGADIIIAAMWPFLRKYPQKDVIKDHRIALLQSRFAEADLAMYLGGLNGFVNYGGNEDRPAKHRQGLALLEHFRIIPGRENLPACPRCQSPMRAGIDRSRLLGWRIKCAGGHIFQPTNNTFVEQVLLKVVGADMIVWAIRSFLERIPIKTFMQDTGITSHTAVAWYKYARDVMVKVAAHDFERLSGPNDVVGVDESHLFRRKYNRGRVVEWEHVWVVGGVSRTTRHVFAAIVQRRDAETLRDLLVAHVDLRTHLCTDGWAAYRNIGQTFRRGHTTVNHRVQFLEPVRAEDPTWVPVGRYHEACLDGRWRGPPAENGLVPFRSHTQTIERCWRELKHQIGNGKRVRYADDYVGE</sequence>
<protein>
    <submittedName>
        <fullName evidence="1">Isxo2-like transposase domain</fullName>
    </submittedName>
</protein>
<dbReference type="EMBL" id="CM043015">
    <property type="protein sequence ID" value="KAI4470855.1"/>
    <property type="molecule type" value="Genomic_DNA"/>
</dbReference>
<reference evidence="1" key="1">
    <citation type="submission" date="2022-04" db="EMBL/GenBank/DDBJ databases">
        <title>Chromosome-scale genome assembly of Holotrichia oblita Faldermann.</title>
        <authorList>
            <person name="Rongchong L."/>
        </authorList>
    </citation>
    <scope>NUCLEOTIDE SEQUENCE</scope>
    <source>
        <strain evidence="1">81SQS9</strain>
    </source>
</reference>
<organism evidence="1 2">
    <name type="scientific">Holotrichia oblita</name>
    <name type="common">Chafer beetle</name>
    <dbReference type="NCBI Taxonomy" id="644536"/>
    <lineage>
        <taxon>Eukaryota</taxon>
        <taxon>Metazoa</taxon>
        <taxon>Ecdysozoa</taxon>
        <taxon>Arthropoda</taxon>
        <taxon>Hexapoda</taxon>
        <taxon>Insecta</taxon>
        <taxon>Pterygota</taxon>
        <taxon>Neoptera</taxon>
        <taxon>Endopterygota</taxon>
        <taxon>Coleoptera</taxon>
        <taxon>Polyphaga</taxon>
        <taxon>Scarabaeiformia</taxon>
        <taxon>Scarabaeidae</taxon>
        <taxon>Melolonthinae</taxon>
        <taxon>Holotrichia</taxon>
    </lineage>
</organism>
<proteinExistence type="predicted"/>
<name>A0ACB9TVH2_HOLOL</name>
<gene>
    <name evidence="1" type="ORF">MML48_1g18820</name>
</gene>
<keyword evidence="2" id="KW-1185">Reference proteome</keyword>
<evidence type="ECO:0000313" key="1">
    <source>
        <dbReference type="EMBL" id="KAI4470855.1"/>
    </source>
</evidence>
<accession>A0ACB9TVH2</accession>
<evidence type="ECO:0000313" key="2">
    <source>
        <dbReference type="Proteomes" id="UP001056778"/>
    </source>
</evidence>
<comment type="caution">
    <text evidence="1">The sequence shown here is derived from an EMBL/GenBank/DDBJ whole genome shotgun (WGS) entry which is preliminary data.</text>
</comment>